<feature type="compositionally biased region" description="Basic residues" evidence="1">
    <location>
        <begin position="17"/>
        <end position="50"/>
    </location>
</feature>
<dbReference type="GeneID" id="16511760"/>
<reference evidence="2 3" key="1">
    <citation type="journal article" date="2013" name="Science">
        <title>Pandoraviruses: amoeba viruses with genomes up to 2.5 Mb reaching that of parasitic eukaryotes.</title>
        <authorList>
            <person name="Philippe N."/>
            <person name="Legendre M."/>
            <person name="Doutre G."/>
            <person name="Coute Y."/>
            <person name="Poirot O."/>
            <person name="Lescot M."/>
            <person name="Arslan D."/>
            <person name="Seltzer V."/>
            <person name="Bertaux L."/>
            <person name="Bruley C."/>
            <person name="Garin J."/>
            <person name="Claverie J.M."/>
            <person name="Abergel C."/>
        </authorList>
    </citation>
    <scope>NUCLEOTIDE SEQUENCE [LARGE SCALE GENOMIC DNA]</scope>
    <source>
        <strain evidence="2">Melbourne</strain>
    </source>
</reference>
<dbReference type="EMBL" id="KC977570">
    <property type="protein sequence ID" value="AGO82668.2"/>
    <property type="molecule type" value="Genomic_DNA"/>
</dbReference>
<sequence length="256" mass="27369">MGAQKEKRGPKRETRQQKKGRTTGGKKRAKLRTRTSIHAGRMHTHRRSSARGHDREAPRATQPPSHLSFFLSGALCPPSAPPPRTSYYVLPAAGDPATWSVWGDDADLGIGAPPLHAPWFASAVPDFVPFGSTTDVCHPYGPAHMAYAAPDGAAAFGSVAGHRPWAHRIIAEEGFDAGVAAAPPLPGDLLSWDAPECGGTARECLVDGGVAPPPDLPPPLEPTRAPVRDAQSRPRPPQQQRRVRSTPSRARRNSAQ</sequence>
<organism evidence="2 3">
    <name type="scientific">Pandoravirus dulcis</name>
    <dbReference type="NCBI Taxonomy" id="1349409"/>
    <lineage>
        <taxon>Viruses</taxon>
        <taxon>Pandoravirus</taxon>
    </lineage>
</organism>
<evidence type="ECO:0000256" key="1">
    <source>
        <dbReference type="SAM" id="MobiDB-lite"/>
    </source>
</evidence>
<proteinExistence type="predicted"/>
<protein>
    <submittedName>
        <fullName evidence="2">Uncharacterized protein</fullName>
    </submittedName>
</protein>
<gene>
    <name evidence="2" type="ORF">pdul_cds_556</name>
</gene>
<feature type="compositionally biased region" description="Basic residues" evidence="1">
    <location>
        <begin position="241"/>
        <end position="256"/>
    </location>
</feature>
<feature type="compositionally biased region" description="Basic and acidic residues" evidence="1">
    <location>
        <begin position="1"/>
        <end position="16"/>
    </location>
</feature>
<feature type="region of interest" description="Disordered" evidence="1">
    <location>
        <begin position="1"/>
        <end position="64"/>
    </location>
</feature>
<feature type="compositionally biased region" description="Pro residues" evidence="1">
    <location>
        <begin position="211"/>
        <end position="221"/>
    </location>
</feature>
<dbReference type="Proteomes" id="UP000201566">
    <property type="component" value="Segment"/>
</dbReference>
<dbReference type="KEGG" id="vg:16511760"/>
<evidence type="ECO:0000313" key="2">
    <source>
        <dbReference type="EMBL" id="AGO82668.2"/>
    </source>
</evidence>
<feature type="region of interest" description="Disordered" evidence="1">
    <location>
        <begin position="201"/>
        <end position="256"/>
    </location>
</feature>
<dbReference type="RefSeq" id="YP_008319337.2">
    <property type="nucleotide sequence ID" value="NC_021858.1"/>
</dbReference>
<evidence type="ECO:0000313" key="3">
    <source>
        <dbReference type="Proteomes" id="UP000201566"/>
    </source>
</evidence>
<name>S4VQN2_9VIRU</name>
<accession>S4VQN2</accession>